<dbReference type="Proteomes" id="UP000887013">
    <property type="component" value="Unassembled WGS sequence"/>
</dbReference>
<sequence length="93" mass="10827">MGLFRYPLTQRAEEASSGRGGEVRAQKTKPNPTIKLNCDNDSEIIPRHKRRTRRLSSSDSESSHEKLDKWIWEEKENVPDLKYLELILWACEG</sequence>
<accession>A0A8X6QSJ8</accession>
<comment type="caution">
    <text evidence="2">The sequence shown here is derived from an EMBL/GenBank/DDBJ whole genome shotgun (WGS) entry which is preliminary data.</text>
</comment>
<organism evidence="2 3">
    <name type="scientific">Nephila pilipes</name>
    <name type="common">Giant wood spider</name>
    <name type="synonym">Nephila maculata</name>
    <dbReference type="NCBI Taxonomy" id="299642"/>
    <lineage>
        <taxon>Eukaryota</taxon>
        <taxon>Metazoa</taxon>
        <taxon>Ecdysozoa</taxon>
        <taxon>Arthropoda</taxon>
        <taxon>Chelicerata</taxon>
        <taxon>Arachnida</taxon>
        <taxon>Araneae</taxon>
        <taxon>Araneomorphae</taxon>
        <taxon>Entelegynae</taxon>
        <taxon>Araneoidea</taxon>
        <taxon>Nephilidae</taxon>
        <taxon>Nephila</taxon>
    </lineage>
</organism>
<evidence type="ECO:0000313" key="3">
    <source>
        <dbReference type="Proteomes" id="UP000887013"/>
    </source>
</evidence>
<gene>
    <name evidence="2" type="ORF">NPIL_12531</name>
</gene>
<reference evidence="2" key="1">
    <citation type="submission" date="2020-08" db="EMBL/GenBank/DDBJ databases">
        <title>Multicomponent nature underlies the extraordinary mechanical properties of spider dragline silk.</title>
        <authorList>
            <person name="Kono N."/>
            <person name="Nakamura H."/>
            <person name="Mori M."/>
            <person name="Yoshida Y."/>
            <person name="Ohtoshi R."/>
            <person name="Malay A.D."/>
            <person name="Moran D.A.P."/>
            <person name="Tomita M."/>
            <person name="Numata K."/>
            <person name="Arakawa K."/>
        </authorList>
    </citation>
    <scope>NUCLEOTIDE SEQUENCE</scope>
</reference>
<dbReference type="EMBL" id="BMAW01035815">
    <property type="protein sequence ID" value="GFU41274.1"/>
    <property type="molecule type" value="Genomic_DNA"/>
</dbReference>
<proteinExistence type="predicted"/>
<evidence type="ECO:0000256" key="1">
    <source>
        <dbReference type="SAM" id="MobiDB-lite"/>
    </source>
</evidence>
<feature type="region of interest" description="Disordered" evidence="1">
    <location>
        <begin position="1"/>
        <end position="39"/>
    </location>
</feature>
<protein>
    <submittedName>
        <fullName evidence="2">Uncharacterized protein</fullName>
    </submittedName>
</protein>
<name>A0A8X6QSJ8_NEPPI</name>
<feature type="compositionally biased region" description="Basic and acidic residues" evidence="1">
    <location>
        <begin position="11"/>
        <end position="25"/>
    </location>
</feature>
<feature type="region of interest" description="Disordered" evidence="1">
    <location>
        <begin position="47"/>
        <end position="66"/>
    </location>
</feature>
<dbReference type="AlphaFoldDB" id="A0A8X6QSJ8"/>
<keyword evidence="3" id="KW-1185">Reference proteome</keyword>
<evidence type="ECO:0000313" key="2">
    <source>
        <dbReference type="EMBL" id="GFU41274.1"/>
    </source>
</evidence>